<dbReference type="EMBL" id="CAJVPS010006989">
    <property type="protein sequence ID" value="CAG8630464.1"/>
    <property type="molecule type" value="Genomic_DNA"/>
</dbReference>
<accession>A0A9N9D8L5</accession>
<protein>
    <submittedName>
        <fullName evidence="1">10239_t:CDS:1</fullName>
    </submittedName>
</protein>
<proteinExistence type="predicted"/>
<evidence type="ECO:0000313" key="2">
    <source>
        <dbReference type="Proteomes" id="UP000789508"/>
    </source>
</evidence>
<gene>
    <name evidence="1" type="ORF">ALEPTO_LOCUS9331</name>
</gene>
<comment type="caution">
    <text evidence="1">The sequence shown here is derived from an EMBL/GenBank/DDBJ whole genome shotgun (WGS) entry which is preliminary data.</text>
</comment>
<sequence>MDVYRELRVIGDCSMNQPQLSFMYKDSWDNQPEYVRNAYHHIAASAGILYKRMIQKRRQQRQKVLILKVNLKIFLSKYDENRNSTIEESSNLTIFGQPEISSNKTLHADLQESCLEGDQSTYFDSSSGDINFVLMSSENYMQSSSFESFDNRNYEFHFDNPFSSTSNNLAKPQQPDQ</sequence>
<organism evidence="1 2">
    <name type="scientific">Ambispora leptoticha</name>
    <dbReference type="NCBI Taxonomy" id="144679"/>
    <lineage>
        <taxon>Eukaryota</taxon>
        <taxon>Fungi</taxon>
        <taxon>Fungi incertae sedis</taxon>
        <taxon>Mucoromycota</taxon>
        <taxon>Glomeromycotina</taxon>
        <taxon>Glomeromycetes</taxon>
        <taxon>Archaeosporales</taxon>
        <taxon>Ambisporaceae</taxon>
        <taxon>Ambispora</taxon>
    </lineage>
</organism>
<keyword evidence="2" id="KW-1185">Reference proteome</keyword>
<dbReference type="Proteomes" id="UP000789508">
    <property type="component" value="Unassembled WGS sequence"/>
</dbReference>
<dbReference type="AlphaFoldDB" id="A0A9N9D8L5"/>
<reference evidence="1" key="1">
    <citation type="submission" date="2021-06" db="EMBL/GenBank/DDBJ databases">
        <authorList>
            <person name="Kallberg Y."/>
            <person name="Tangrot J."/>
            <person name="Rosling A."/>
        </authorList>
    </citation>
    <scope>NUCLEOTIDE SEQUENCE</scope>
    <source>
        <strain evidence="1">FL130A</strain>
    </source>
</reference>
<name>A0A9N9D8L5_9GLOM</name>
<evidence type="ECO:0000313" key="1">
    <source>
        <dbReference type="EMBL" id="CAG8630464.1"/>
    </source>
</evidence>